<accession>A0A9X3Z4E1</accession>
<dbReference type="Proteomes" id="UP001151071">
    <property type="component" value="Unassembled WGS sequence"/>
</dbReference>
<dbReference type="InterPro" id="IPR027461">
    <property type="entry name" value="Carboxypeptidase_A_C_sf"/>
</dbReference>
<dbReference type="PANTHER" id="PTHR30237:SF2">
    <property type="entry name" value="MUREIN TETRAPEPTIDE CARBOXYPEPTIDASE"/>
    <property type="match status" value="1"/>
</dbReference>
<feature type="domain" description="LD-carboxypeptidase C-terminal" evidence="8">
    <location>
        <begin position="181"/>
        <end position="295"/>
    </location>
</feature>
<dbReference type="InterPro" id="IPR027478">
    <property type="entry name" value="LdcA_N"/>
</dbReference>
<keyword evidence="3" id="KW-0645">Protease</keyword>
<evidence type="ECO:0000256" key="5">
    <source>
        <dbReference type="ARBA" id="ARBA00022825"/>
    </source>
</evidence>
<dbReference type="Gene3D" id="3.50.30.60">
    <property type="entry name" value="LD-carboxypeptidase A C-terminal domain-like"/>
    <property type="match status" value="1"/>
</dbReference>
<evidence type="ECO:0000259" key="7">
    <source>
        <dbReference type="Pfam" id="PF02016"/>
    </source>
</evidence>
<reference evidence="9" key="1">
    <citation type="submission" date="2022-12" db="EMBL/GenBank/DDBJ databases">
        <title>Draft genome sequence of the thermophilic strain Brevibacillus thermoruber HT42, isolated from Los Humeros, Puebla, Mexico, with biotechnological potential.</title>
        <authorList>
            <person name="Lara Sanchez J."/>
            <person name="Solis Palacios R."/>
            <person name="Bustos Baena A.S."/>
            <person name="Ruz Baez A.E."/>
            <person name="Espinosa Luna G."/>
            <person name="Oliart Ros R.M."/>
        </authorList>
    </citation>
    <scope>NUCLEOTIDE SEQUENCE</scope>
    <source>
        <strain evidence="9">HT42</strain>
    </source>
</reference>
<organism evidence="9 10">
    <name type="scientific">Brevibacillus thermoruber</name>
    <dbReference type="NCBI Taxonomy" id="33942"/>
    <lineage>
        <taxon>Bacteria</taxon>
        <taxon>Bacillati</taxon>
        <taxon>Bacillota</taxon>
        <taxon>Bacilli</taxon>
        <taxon>Bacillales</taxon>
        <taxon>Paenibacillaceae</taxon>
        <taxon>Brevibacillus</taxon>
    </lineage>
</organism>
<evidence type="ECO:0000256" key="4">
    <source>
        <dbReference type="ARBA" id="ARBA00022801"/>
    </source>
</evidence>
<evidence type="ECO:0000256" key="6">
    <source>
        <dbReference type="PIRSR" id="PIRSR028757-1"/>
    </source>
</evidence>
<comment type="similarity">
    <text evidence="1">Belongs to the peptidase S66 family.</text>
</comment>
<dbReference type="SUPFAM" id="SSF52317">
    <property type="entry name" value="Class I glutamine amidotransferase-like"/>
    <property type="match status" value="1"/>
</dbReference>
<evidence type="ECO:0000256" key="1">
    <source>
        <dbReference type="ARBA" id="ARBA00010233"/>
    </source>
</evidence>
<gene>
    <name evidence="9" type="ORF">O3V59_14685</name>
</gene>
<dbReference type="InterPro" id="IPR040449">
    <property type="entry name" value="Peptidase_S66_N"/>
</dbReference>
<feature type="active site" description="Nucleophile" evidence="6">
    <location>
        <position position="111"/>
    </location>
</feature>
<keyword evidence="5" id="KW-0720">Serine protease</keyword>
<dbReference type="AlphaFoldDB" id="A0A9X3Z4E1"/>
<keyword evidence="4" id="KW-0378">Hydrolase</keyword>
<comment type="caution">
    <text evidence="9">The sequence shown here is derived from an EMBL/GenBank/DDBJ whole genome shotgun (WGS) entry which is preliminary data.</text>
</comment>
<dbReference type="InterPro" id="IPR040921">
    <property type="entry name" value="Peptidase_S66C"/>
</dbReference>
<dbReference type="RefSeq" id="WP_035300710.1">
    <property type="nucleotide sequence ID" value="NZ_JAPYYP010000019.1"/>
</dbReference>
<dbReference type="GO" id="GO:0004180">
    <property type="term" value="F:carboxypeptidase activity"/>
    <property type="evidence" value="ECO:0007669"/>
    <property type="project" value="UniProtKB-KW"/>
</dbReference>
<feature type="active site" description="Charge relay system" evidence="6">
    <location>
        <position position="280"/>
    </location>
</feature>
<feature type="active site" description="Charge relay system" evidence="6">
    <location>
        <position position="211"/>
    </location>
</feature>
<dbReference type="Gene3D" id="3.40.50.10740">
    <property type="entry name" value="Class I glutamine amidotransferase-like"/>
    <property type="match status" value="1"/>
</dbReference>
<dbReference type="Pfam" id="PF17676">
    <property type="entry name" value="Peptidase_S66C"/>
    <property type="match status" value="1"/>
</dbReference>
<dbReference type="InterPro" id="IPR003507">
    <property type="entry name" value="S66_fam"/>
</dbReference>
<protein>
    <submittedName>
        <fullName evidence="9">LD-carboxypeptidase</fullName>
    </submittedName>
</protein>
<dbReference type="PIRSF" id="PIRSF028757">
    <property type="entry name" value="LD-carboxypeptidase"/>
    <property type="match status" value="1"/>
</dbReference>
<proteinExistence type="inferred from homology"/>
<sequence>MNKGKALKPGDTIGIIAPSSPPKEIDSVHQAKEDLEALGFRVVLGETCYESCGGYLAGTPEHRAAELNDMFADPDIDAVMALRGGYGSPQILHLLDYDMIAQNPKLFIGYSDITALHTALRQQAGLATLHGPNASPGLLSGTNAYTRECLLRAMTSPEPLGEIVNPPGEEIVCLVEGEACGEIVGGNLSLVAALAGTPFQVEAKGKLLFLEDVDEEPYRVDRMLTQLALAGTFAECAGVILGTWTNCKPKKREGFTVLDVFSNIVAPYQKPMIWNLQAGHGDNNAALPFGVQAYLDATGCRLIVEEAVVR</sequence>
<evidence type="ECO:0000313" key="10">
    <source>
        <dbReference type="Proteomes" id="UP001151071"/>
    </source>
</evidence>
<dbReference type="GO" id="GO:0008236">
    <property type="term" value="F:serine-type peptidase activity"/>
    <property type="evidence" value="ECO:0007669"/>
    <property type="project" value="UniProtKB-KW"/>
</dbReference>
<dbReference type="EMBL" id="JAPYYP010000019">
    <property type="protein sequence ID" value="MDA5109609.1"/>
    <property type="molecule type" value="Genomic_DNA"/>
</dbReference>
<keyword evidence="2" id="KW-0121">Carboxypeptidase</keyword>
<name>A0A9X3Z4E1_9BACL</name>
<dbReference type="InterPro" id="IPR029062">
    <property type="entry name" value="Class_I_gatase-like"/>
</dbReference>
<feature type="domain" description="LD-carboxypeptidase N-terminal" evidence="7">
    <location>
        <begin position="13"/>
        <end position="131"/>
    </location>
</feature>
<dbReference type="GO" id="GO:0006508">
    <property type="term" value="P:proteolysis"/>
    <property type="evidence" value="ECO:0007669"/>
    <property type="project" value="UniProtKB-KW"/>
</dbReference>
<evidence type="ECO:0000256" key="3">
    <source>
        <dbReference type="ARBA" id="ARBA00022670"/>
    </source>
</evidence>
<dbReference type="SUPFAM" id="SSF141986">
    <property type="entry name" value="LD-carboxypeptidase A C-terminal domain-like"/>
    <property type="match status" value="1"/>
</dbReference>
<dbReference type="CDD" id="cd07025">
    <property type="entry name" value="Peptidase_S66"/>
    <property type="match status" value="1"/>
</dbReference>
<dbReference type="Pfam" id="PF02016">
    <property type="entry name" value="Peptidase_S66"/>
    <property type="match status" value="1"/>
</dbReference>
<evidence type="ECO:0000256" key="2">
    <source>
        <dbReference type="ARBA" id="ARBA00022645"/>
    </source>
</evidence>
<dbReference type="PANTHER" id="PTHR30237">
    <property type="entry name" value="MURAMOYLTETRAPEPTIDE CARBOXYPEPTIDASE"/>
    <property type="match status" value="1"/>
</dbReference>
<evidence type="ECO:0000313" key="9">
    <source>
        <dbReference type="EMBL" id="MDA5109609.1"/>
    </source>
</evidence>
<keyword evidence="10" id="KW-1185">Reference proteome</keyword>
<evidence type="ECO:0000259" key="8">
    <source>
        <dbReference type="Pfam" id="PF17676"/>
    </source>
</evidence>